<gene>
    <name evidence="1" type="ORF">HQ865_11975</name>
</gene>
<organism evidence="1 2">
    <name type="scientific">Mucilaginibacter mali</name>
    <dbReference type="NCBI Taxonomy" id="2740462"/>
    <lineage>
        <taxon>Bacteria</taxon>
        <taxon>Pseudomonadati</taxon>
        <taxon>Bacteroidota</taxon>
        <taxon>Sphingobacteriia</taxon>
        <taxon>Sphingobacteriales</taxon>
        <taxon>Sphingobacteriaceae</taxon>
        <taxon>Mucilaginibacter</taxon>
    </lineage>
</organism>
<accession>A0A7D4PUN8</accession>
<keyword evidence="2" id="KW-1185">Reference proteome</keyword>
<evidence type="ECO:0000313" key="2">
    <source>
        <dbReference type="Proteomes" id="UP000505355"/>
    </source>
</evidence>
<dbReference type="InterPro" id="IPR029044">
    <property type="entry name" value="Nucleotide-diphossugar_trans"/>
</dbReference>
<dbReference type="KEGG" id="mmab:HQ865_11975"/>
<dbReference type="Gene3D" id="3.90.550.10">
    <property type="entry name" value="Spore Coat Polysaccharide Biosynthesis Protein SpsA, Chain A"/>
    <property type="match status" value="1"/>
</dbReference>
<protein>
    <recommendedName>
        <fullName evidence="3">Nucleotide-diphospho-sugar transferase</fullName>
    </recommendedName>
</protein>
<dbReference type="EMBL" id="CP054139">
    <property type="protein sequence ID" value="QKJ30443.1"/>
    <property type="molecule type" value="Genomic_DNA"/>
</dbReference>
<evidence type="ECO:0008006" key="3">
    <source>
        <dbReference type="Google" id="ProtNLM"/>
    </source>
</evidence>
<dbReference type="SUPFAM" id="SSF53448">
    <property type="entry name" value="Nucleotide-diphospho-sugar transferases"/>
    <property type="match status" value="1"/>
</dbReference>
<proteinExistence type="predicted"/>
<evidence type="ECO:0000313" key="1">
    <source>
        <dbReference type="EMBL" id="QKJ30443.1"/>
    </source>
</evidence>
<dbReference type="AlphaFoldDB" id="A0A7D4PUN8"/>
<sequence length="326" mass="37131">MTDKRYVLTIATGKKLYLDMAVTLARSFYLWHHDSSITFQLVTDLPDDHIAADIKPKIEVINVKPGELGEGFSPKLHLDKLAGNGQTLFVDSDCIIYSNLSPVFDKFKGHSVSVTGNYISNGEWFGDIAAVCRRFNVPHLPKFNGGIYYLENGPAAVKVYQTARDLEKQYDEIGFVRLRNRPNDEVLMALAMELNGQKPIPDDGSILAEFVNFKSGIKSRLLKGQAELYNKPGHPLYQQQWHLTRAQPAIVHYLGHHNQKIPYIKESLLLSYLFKNKLPVWLARLITFFRVTIPFKTVTVLKNIFRPVYHSLFGARAIKKSERIID</sequence>
<dbReference type="Proteomes" id="UP000505355">
    <property type="component" value="Chromosome"/>
</dbReference>
<name>A0A7D4PUN8_9SPHI</name>
<dbReference type="RefSeq" id="WP_173415118.1">
    <property type="nucleotide sequence ID" value="NZ_CP054139.1"/>
</dbReference>
<reference evidence="1 2" key="1">
    <citation type="submission" date="2020-05" db="EMBL/GenBank/DDBJ databases">
        <title>Mucilaginibacter mali sp. nov.</title>
        <authorList>
            <person name="Kim H.S."/>
            <person name="Lee K.C."/>
            <person name="Suh M.K."/>
            <person name="Kim J.-S."/>
            <person name="Han K.-I."/>
            <person name="Eom M.K."/>
            <person name="Shin Y.K."/>
            <person name="Lee J.-S."/>
        </authorList>
    </citation>
    <scope>NUCLEOTIDE SEQUENCE [LARGE SCALE GENOMIC DNA]</scope>
    <source>
        <strain evidence="1 2">G2-14</strain>
    </source>
</reference>